<reference evidence="2" key="1">
    <citation type="submission" date="2016-10" db="EMBL/GenBank/DDBJ databases">
        <authorList>
            <person name="Varghese N."/>
            <person name="Submissions S."/>
        </authorList>
    </citation>
    <scope>NUCLEOTIDE SEQUENCE [LARGE SCALE GENOMIC DNA]</scope>
    <source>
        <strain evidence="2">LMG 26416</strain>
    </source>
</reference>
<evidence type="ECO:0000313" key="2">
    <source>
        <dbReference type="Proteomes" id="UP000199120"/>
    </source>
</evidence>
<evidence type="ECO:0000313" key="1">
    <source>
        <dbReference type="EMBL" id="SEL90694.1"/>
    </source>
</evidence>
<dbReference type="Pfam" id="PF04463">
    <property type="entry name" value="2-thiour_desulf"/>
    <property type="match status" value="1"/>
</dbReference>
<dbReference type="Proteomes" id="UP000199120">
    <property type="component" value="Unassembled WGS sequence"/>
</dbReference>
<name>A0A1H7U1J0_9BURK</name>
<dbReference type="OrthoDB" id="495783at2"/>
<dbReference type="AlphaFoldDB" id="A0A1H7U1J0"/>
<accession>A0A1H7U1J0</accession>
<dbReference type="InterPro" id="IPR007553">
    <property type="entry name" value="2-thiour_desulf"/>
</dbReference>
<organism evidence="1 2">
    <name type="scientific">Paraburkholderia caballeronis</name>
    <dbReference type="NCBI Taxonomy" id="416943"/>
    <lineage>
        <taxon>Bacteria</taxon>
        <taxon>Pseudomonadati</taxon>
        <taxon>Pseudomonadota</taxon>
        <taxon>Betaproteobacteria</taxon>
        <taxon>Burkholderiales</taxon>
        <taxon>Burkholderiaceae</taxon>
        <taxon>Paraburkholderia</taxon>
    </lineage>
</organism>
<protein>
    <submittedName>
        <fullName evidence="1">Uncharacterized conserved protein YbbK, DUF523 family</fullName>
    </submittedName>
</protein>
<dbReference type="RefSeq" id="WP_090545027.1">
    <property type="nucleotide sequence ID" value="NZ_FNSR01000001.1"/>
</dbReference>
<dbReference type="STRING" id="416943.SAMN05445871_2368"/>
<dbReference type="PANTHER" id="PTHR30087">
    <property type="entry name" value="INNER MEMBRANE PROTEIN"/>
    <property type="match status" value="1"/>
</dbReference>
<dbReference type="EMBL" id="FOAJ01000017">
    <property type="protein sequence ID" value="SEL90694.1"/>
    <property type="molecule type" value="Genomic_DNA"/>
</dbReference>
<proteinExistence type="predicted"/>
<sequence>MQKILVSACLVGQPVRYDGASRRVRDPLIGRWLAEDRLVIVCPEVAAGLGIPRLPAEIVARRSGADVLAGVAAIRDTRGNDVTAVFVASARHALALAIAGGCRHALLTDGSPSCGSTFIYDGTFSGADHPGEGVTAALLRAHGVAVYTPDRIGELAAALDDSQG</sequence>
<dbReference type="PANTHER" id="PTHR30087:SF1">
    <property type="entry name" value="HYPOTHETICAL CYTOSOLIC PROTEIN"/>
    <property type="match status" value="1"/>
</dbReference>
<keyword evidence="2" id="KW-1185">Reference proteome</keyword>
<gene>
    <name evidence="1" type="ORF">SAMN05192542_11782</name>
</gene>